<organism evidence="9 10">
    <name type="scientific">Endomicrobium trichonymphae</name>
    <dbReference type="NCBI Taxonomy" id="1408204"/>
    <lineage>
        <taxon>Bacteria</taxon>
        <taxon>Pseudomonadati</taxon>
        <taxon>Elusimicrobiota</taxon>
        <taxon>Endomicrobiia</taxon>
        <taxon>Endomicrobiales</taxon>
        <taxon>Endomicrobiaceae</taxon>
        <taxon>Candidatus Endomicrobiellum</taxon>
    </lineage>
</organism>
<feature type="binding site" evidence="6">
    <location>
        <position position="331"/>
    </location>
    <ligand>
        <name>substrate</name>
    </ligand>
</feature>
<evidence type="ECO:0000259" key="8">
    <source>
        <dbReference type="Pfam" id="PF00266"/>
    </source>
</evidence>
<dbReference type="InterPro" id="IPR015424">
    <property type="entry name" value="PyrdxlP-dep_Trfase"/>
</dbReference>
<dbReference type="PANTHER" id="PTHR21152">
    <property type="entry name" value="AMINOTRANSFERASE CLASS V"/>
    <property type="match status" value="1"/>
</dbReference>
<evidence type="ECO:0000256" key="5">
    <source>
        <dbReference type="ARBA" id="ARBA00022898"/>
    </source>
</evidence>
<dbReference type="PIRSF" id="PIRSF000524">
    <property type="entry name" value="SPT"/>
    <property type="match status" value="1"/>
</dbReference>
<keyword evidence="10" id="KW-1185">Reference proteome</keyword>
<reference evidence="10" key="1">
    <citation type="journal article" date="2008" name="Proc. Natl. Acad. Sci. U.S.A.">
        <title>Complete genome of the uncultured termite group 1 bacteria in a single host protist cell.</title>
        <authorList>
            <person name="Hongoh Y."/>
            <person name="Sharma V.K."/>
            <person name="Prakash T."/>
            <person name="Noda S."/>
            <person name="Taylor T.D."/>
            <person name="Kudo T."/>
            <person name="Sakaki Y."/>
            <person name="Toyoda A."/>
            <person name="Hattori M."/>
            <person name="Ohkuma M."/>
        </authorList>
    </citation>
    <scope>NUCLEOTIDE SEQUENCE [LARGE SCALE GENOMIC DNA]</scope>
    <source>
        <strain evidence="10">Rs-D17 genomovar Ri2008</strain>
    </source>
</reference>
<evidence type="ECO:0000256" key="6">
    <source>
        <dbReference type="PIRSR" id="PIRSR000524-1"/>
    </source>
</evidence>
<dbReference type="InterPro" id="IPR024169">
    <property type="entry name" value="SP_NH2Trfase/AEP_transaminase"/>
</dbReference>
<evidence type="ECO:0000256" key="3">
    <source>
        <dbReference type="ARBA" id="ARBA00022576"/>
    </source>
</evidence>
<keyword evidence="3" id="KW-0032">Aminotransferase</keyword>
<dbReference type="GO" id="GO:0004760">
    <property type="term" value="F:L-serine-pyruvate transaminase activity"/>
    <property type="evidence" value="ECO:0007669"/>
    <property type="project" value="TreeGrafter"/>
</dbReference>
<dbReference type="KEGG" id="rsd:TGRD_255"/>
<accession>B1GZQ7</accession>
<comment type="similarity">
    <text evidence="2">Belongs to the class-V pyridoxal-phosphate-dependent aminotransferase family.</text>
</comment>
<dbReference type="Gene3D" id="3.40.640.10">
    <property type="entry name" value="Type I PLP-dependent aspartate aminotransferase-like (Major domain)"/>
    <property type="match status" value="1"/>
</dbReference>
<sequence length="377" mass="40760">MMNRYLLTPGPVPIPPEIALKEALPIFHHRTDEFAAVYKNIAEGLKYIFQTENEVYVLAASGTGAMEMAVANLLSPGDKIIVASCGDFGDRWAEIAQGYGIRVIAASVRWGKTVKPAEIERVLKENSDAKAVYTTFTETSTGVANDIKSVGGIVSKTDAVLVVDAISGLAGQEFRTDEWKVDVAISASQKGFMLAPGLAFITLSGKAWKLVETSKIPKFYFDIKKYKKFYSAGETPFTPPLTLIAALQESVRLIKERGLENIWNDCKLLARAARAAMKALGLELFGEVPCEIVTSASVPVDIGIKIVKTLREKYGVSIASGQGDLKGRIIRFAHLGCIGKADLLAGFTCLEMVLIELGVKIEKGKAAAAVEEILLKT</sequence>
<gene>
    <name evidence="9" type="ordered locus">TGRD_255</name>
</gene>
<evidence type="ECO:0000313" key="9">
    <source>
        <dbReference type="EMBL" id="BAG13739.2"/>
    </source>
</evidence>
<keyword evidence="4" id="KW-0808">Transferase</keyword>
<dbReference type="HOGENOM" id="CLU_027686_1_1_0"/>
<keyword evidence="5 7" id="KW-0663">Pyridoxal phosphate</keyword>
<dbReference type="InterPro" id="IPR000192">
    <property type="entry name" value="Aminotrans_V_dom"/>
</dbReference>
<dbReference type="PANTHER" id="PTHR21152:SF40">
    <property type="entry name" value="ALANINE--GLYOXYLATE AMINOTRANSFERASE"/>
    <property type="match status" value="1"/>
</dbReference>
<evidence type="ECO:0000256" key="1">
    <source>
        <dbReference type="ARBA" id="ARBA00001933"/>
    </source>
</evidence>
<dbReference type="AlphaFoldDB" id="B1GZQ7"/>
<protein>
    <submittedName>
        <fullName evidence="9">Pyridoxal phosphate-dependent putative serine---pyruvate transaminase</fullName>
    </submittedName>
</protein>
<feature type="domain" description="Aminotransferase class V" evidence="8">
    <location>
        <begin position="28"/>
        <end position="322"/>
    </location>
</feature>
<proteinExistence type="inferred from homology"/>
<dbReference type="InterPro" id="IPR015422">
    <property type="entry name" value="PyrdxlP-dep_Trfase_small"/>
</dbReference>
<dbReference type="Proteomes" id="UP000001691">
    <property type="component" value="Chromosome"/>
</dbReference>
<evidence type="ECO:0000256" key="7">
    <source>
        <dbReference type="PIRSR" id="PIRSR000524-50"/>
    </source>
</evidence>
<dbReference type="EMBL" id="AP009510">
    <property type="protein sequence ID" value="BAG13739.2"/>
    <property type="molecule type" value="Genomic_DNA"/>
</dbReference>
<dbReference type="FunFam" id="3.40.640.10:FF:000027">
    <property type="entry name" value="Serine--pyruvate aminotransferase, mitochondrial"/>
    <property type="match status" value="1"/>
</dbReference>
<dbReference type="GO" id="GO:0019265">
    <property type="term" value="P:glycine biosynthetic process, by transamination of glyoxylate"/>
    <property type="evidence" value="ECO:0007669"/>
    <property type="project" value="TreeGrafter"/>
</dbReference>
<evidence type="ECO:0000256" key="2">
    <source>
        <dbReference type="ARBA" id="ARBA00009236"/>
    </source>
</evidence>
<comment type="cofactor">
    <cofactor evidence="1 7">
        <name>pyridoxal 5'-phosphate</name>
        <dbReference type="ChEBI" id="CHEBI:597326"/>
    </cofactor>
</comment>
<dbReference type="Pfam" id="PF00266">
    <property type="entry name" value="Aminotran_5"/>
    <property type="match status" value="1"/>
</dbReference>
<dbReference type="SUPFAM" id="SSF53383">
    <property type="entry name" value="PLP-dependent transferases"/>
    <property type="match status" value="1"/>
</dbReference>
<name>B1GZQ7_ENDTX</name>
<dbReference type="Gene3D" id="3.90.1150.10">
    <property type="entry name" value="Aspartate Aminotransferase, domain 1"/>
    <property type="match status" value="1"/>
</dbReference>
<evidence type="ECO:0000313" key="10">
    <source>
        <dbReference type="Proteomes" id="UP000001691"/>
    </source>
</evidence>
<dbReference type="PATRIC" id="fig|471821.5.peg.382"/>
<evidence type="ECO:0000256" key="4">
    <source>
        <dbReference type="ARBA" id="ARBA00022679"/>
    </source>
</evidence>
<dbReference type="GO" id="GO:0008453">
    <property type="term" value="F:alanine-glyoxylate transaminase activity"/>
    <property type="evidence" value="ECO:0007669"/>
    <property type="project" value="TreeGrafter"/>
</dbReference>
<feature type="modified residue" description="N6-(pyridoxal phosphate)lysine" evidence="7">
    <location>
        <position position="190"/>
    </location>
</feature>
<dbReference type="STRING" id="471821.TGRD_256"/>
<dbReference type="InterPro" id="IPR015421">
    <property type="entry name" value="PyrdxlP-dep_Trfase_major"/>
</dbReference>
<dbReference type="RefSeq" id="WP_095558707.1">
    <property type="nucleotide sequence ID" value="NC_020419.1"/>
</dbReference>